<dbReference type="AlphaFoldDB" id="A0A8J3IP16"/>
<evidence type="ECO:0000313" key="2">
    <source>
        <dbReference type="EMBL" id="GHO93886.1"/>
    </source>
</evidence>
<proteinExistence type="predicted"/>
<dbReference type="RefSeq" id="WP_220204653.1">
    <property type="nucleotide sequence ID" value="NZ_BNJK01000001.1"/>
</dbReference>
<organism evidence="2 3">
    <name type="scientific">Reticulibacter mediterranei</name>
    <dbReference type="NCBI Taxonomy" id="2778369"/>
    <lineage>
        <taxon>Bacteria</taxon>
        <taxon>Bacillati</taxon>
        <taxon>Chloroflexota</taxon>
        <taxon>Ktedonobacteria</taxon>
        <taxon>Ktedonobacterales</taxon>
        <taxon>Reticulibacteraceae</taxon>
        <taxon>Reticulibacter</taxon>
    </lineage>
</organism>
<evidence type="ECO:0000313" key="3">
    <source>
        <dbReference type="Proteomes" id="UP000597444"/>
    </source>
</evidence>
<evidence type="ECO:0000256" key="1">
    <source>
        <dbReference type="SAM" id="MobiDB-lite"/>
    </source>
</evidence>
<keyword evidence="3" id="KW-1185">Reference proteome</keyword>
<accession>A0A8J3IP16</accession>
<dbReference type="EMBL" id="BNJK01000001">
    <property type="protein sequence ID" value="GHO93886.1"/>
    <property type="molecule type" value="Genomic_DNA"/>
</dbReference>
<name>A0A8J3IP16_9CHLR</name>
<reference evidence="2" key="1">
    <citation type="submission" date="2020-10" db="EMBL/GenBank/DDBJ databases">
        <title>Taxonomic study of unclassified bacteria belonging to the class Ktedonobacteria.</title>
        <authorList>
            <person name="Yabe S."/>
            <person name="Wang C.M."/>
            <person name="Zheng Y."/>
            <person name="Sakai Y."/>
            <person name="Cavaletti L."/>
            <person name="Monciardini P."/>
            <person name="Donadio S."/>
        </authorList>
    </citation>
    <scope>NUCLEOTIDE SEQUENCE</scope>
    <source>
        <strain evidence="2">ID150040</strain>
    </source>
</reference>
<sequence length="80" mass="8682">MEGYGGLALVALAPKWSSPSGNVASSDEGEGDKRKAPTIPPHHPLSLRVPKHLLRSELFSLHLPDAPIMNFTKRIQQSLS</sequence>
<feature type="region of interest" description="Disordered" evidence="1">
    <location>
        <begin position="16"/>
        <end position="45"/>
    </location>
</feature>
<protein>
    <submittedName>
        <fullName evidence="2">Uncharacterized protein</fullName>
    </submittedName>
</protein>
<comment type="caution">
    <text evidence="2">The sequence shown here is derived from an EMBL/GenBank/DDBJ whole genome shotgun (WGS) entry which is preliminary data.</text>
</comment>
<dbReference type="Proteomes" id="UP000597444">
    <property type="component" value="Unassembled WGS sequence"/>
</dbReference>
<gene>
    <name evidence="2" type="ORF">KSF_039340</name>
</gene>